<reference evidence="3" key="1">
    <citation type="journal article" date="2019" name="Int. J. Syst. Evol. Microbiol.">
        <title>The Global Catalogue of Microorganisms (GCM) 10K type strain sequencing project: providing services to taxonomists for standard genome sequencing and annotation.</title>
        <authorList>
            <consortium name="The Broad Institute Genomics Platform"/>
            <consortium name="The Broad Institute Genome Sequencing Center for Infectious Disease"/>
            <person name="Wu L."/>
            <person name="Ma J."/>
        </authorList>
    </citation>
    <scope>NUCLEOTIDE SEQUENCE [LARGE SCALE GENOMIC DNA]</scope>
    <source>
        <strain evidence="3">JCM 8736</strain>
    </source>
</reference>
<dbReference type="Pfam" id="PF08378">
    <property type="entry name" value="NERD"/>
    <property type="match status" value="1"/>
</dbReference>
<sequence>MNKRKMSHELQQLYLLDQRIPLVEEKFRYQNLYHGYLGEIYLDKLVETFGEKFESLDDITLTFEGTTVQIDKILIINHTVLLIDMKYYQGHYIFKNNNWYKNGKILLNNIFEQLRKAQRVLQNIFDKHHLPLKVEGVLAFMNPQETIEIIDDVTETVLFYRDIPHWLYELNTQETRPTVKNWKETLQRYCVPAFKSSKSIPIENIKVFKKGICCRSCHGFDTTEKGHFIVCACGHWEPKETACTRTVCEFGVLFHDRELKRKQLQLFFGDSINPHYLAFILRKHFPVAKRAGHMSTRENKGIMFEYWFEDEMAYFRSLEKRKK</sequence>
<dbReference type="PROSITE" id="PS50965">
    <property type="entry name" value="NERD"/>
    <property type="match status" value="1"/>
</dbReference>
<dbReference type="EMBL" id="BAAAXQ010000026">
    <property type="protein sequence ID" value="GAA3014701.1"/>
    <property type="molecule type" value="Genomic_DNA"/>
</dbReference>
<protein>
    <recommendedName>
        <fullName evidence="1">NERD domain-containing protein</fullName>
    </recommendedName>
</protein>
<evidence type="ECO:0000313" key="3">
    <source>
        <dbReference type="Proteomes" id="UP001501577"/>
    </source>
</evidence>
<feature type="domain" description="NERD" evidence="1">
    <location>
        <begin position="34"/>
        <end position="144"/>
    </location>
</feature>
<dbReference type="Proteomes" id="UP001501577">
    <property type="component" value="Unassembled WGS sequence"/>
</dbReference>
<proteinExistence type="predicted"/>
<dbReference type="RefSeq" id="WP_068707885.1">
    <property type="nucleotide sequence ID" value="NZ_BAAAXQ010000026.1"/>
</dbReference>
<accession>A0ABP6KQL3</accession>
<organism evidence="2 3">
    <name type="scientific">Tetragenococcus solitarius</name>
    <dbReference type="NCBI Taxonomy" id="71453"/>
    <lineage>
        <taxon>Bacteria</taxon>
        <taxon>Bacillati</taxon>
        <taxon>Bacillota</taxon>
        <taxon>Bacilli</taxon>
        <taxon>Lactobacillales</taxon>
        <taxon>Enterococcaceae</taxon>
        <taxon>Tetragenococcus</taxon>
    </lineage>
</organism>
<evidence type="ECO:0000313" key="2">
    <source>
        <dbReference type="EMBL" id="GAA3014701.1"/>
    </source>
</evidence>
<name>A0ABP6KQL3_9ENTE</name>
<keyword evidence="3" id="KW-1185">Reference proteome</keyword>
<gene>
    <name evidence="2" type="ORF">GCM10019998_08460</name>
</gene>
<comment type="caution">
    <text evidence="2">The sequence shown here is derived from an EMBL/GenBank/DDBJ whole genome shotgun (WGS) entry which is preliminary data.</text>
</comment>
<evidence type="ECO:0000259" key="1">
    <source>
        <dbReference type="PROSITE" id="PS50965"/>
    </source>
</evidence>
<dbReference type="InterPro" id="IPR011528">
    <property type="entry name" value="NERD"/>
</dbReference>